<dbReference type="Proteomes" id="UP000663848">
    <property type="component" value="Unassembled WGS sequence"/>
</dbReference>
<gene>
    <name evidence="2" type="ORF">HFQ381_LOCUS21454</name>
    <name evidence="3" type="ORF">QYT958_LOCUS12075</name>
    <name evidence="4" type="ORF">TSG867_LOCUS30350</name>
    <name evidence="1" type="ORF">UJA718_LOCUS12119</name>
</gene>
<accession>A0A821F031</accession>
<evidence type="ECO:0000313" key="1">
    <source>
        <dbReference type="EMBL" id="CAF4292634.1"/>
    </source>
</evidence>
<dbReference type="Proteomes" id="UP000663851">
    <property type="component" value="Unassembled WGS sequence"/>
</dbReference>
<evidence type="ECO:0000313" key="2">
    <source>
        <dbReference type="EMBL" id="CAF4419351.1"/>
    </source>
</evidence>
<reference evidence="4" key="1">
    <citation type="submission" date="2021-02" db="EMBL/GenBank/DDBJ databases">
        <authorList>
            <person name="Nowell W R."/>
        </authorList>
    </citation>
    <scope>NUCLEOTIDE SEQUENCE</scope>
</reference>
<dbReference type="EMBL" id="CAJOBR010001440">
    <property type="protein sequence ID" value="CAF4608966.1"/>
    <property type="molecule type" value="Genomic_DNA"/>
</dbReference>
<dbReference type="EMBL" id="CAJOBO010001926">
    <property type="protein sequence ID" value="CAF4419351.1"/>
    <property type="molecule type" value="Genomic_DNA"/>
</dbReference>
<organism evidence="4 5">
    <name type="scientific">Rotaria socialis</name>
    <dbReference type="NCBI Taxonomy" id="392032"/>
    <lineage>
        <taxon>Eukaryota</taxon>
        <taxon>Metazoa</taxon>
        <taxon>Spiralia</taxon>
        <taxon>Gnathifera</taxon>
        <taxon>Rotifera</taxon>
        <taxon>Eurotatoria</taxon>
        <taxon>Bdelloidea</taxon>
        <taxon>Philodinida</taxon>
        <taxon>Philodinidae</taxon>
        <taxon>Rotaria</taxon>
    </lineage>
</organism>
<dbReference type="Proteomes" id="UP000663862">
    <property type="component" value="Unassembled WGS sequence"/>
</dbReference>
<evidence type="ECO:0000313" key="6">
    <source>
        <dbReference type="Proteomes" id="UP000663873"/>
    </source>
</evidence>
<dbReference type="EMBL" id="CAJOBQ010004783">
    <property type="protein sequence ID" value="CAF4643786.1"/>
    <property type="molecule type" value="Genomic_DNA"/>
</dbReference>
<evidence type="ECO:0000313" key="5">
    <source>
        <dbReference type="Proteomes" id="UP000663862"/>
    </source>
</evidence>
<evidence type="ECO:0000313" key="3">
    <source>
        <dbReference type="EMBL" id="CAF4608966.1"/>
    </source>
</evidence>
<evidence type="ECO:0000313" key="4">
    <source>
        <dbReference type="EMBL" id="CAF4643786.1"/>
    </source>
</evidence>
<sequence>MGMKITCYDDSDEEILGPIPAIVVLHSDSLSIHEQNFYKFYGNDLPTPPEIVHTFQQFKDNLQNRFRFDKISQFIDFSQFTLAGGSVLMSLWQNTTQYTNVYENLCNFYFVKHRVLSFKRVYEFEITLASTIYEIINDPNIRKKIIVQFIYHPSVTSIETFLMSFDLDIIQICFNGEKCYLHGRASVH</sequence>
<comment type="caution">
    <text evidence="4">The sequence shown here is derived from an EMBL/GenBank/DDBJ whole genome shotgun (WGS) entry which is preliminary data.</text>
</comment>
<keyword evidence="6" id="KW-1185">Reference proteome</keyword>
<dbReference type="EMBL" id="CAJOBP010001543">
    <property type="protein sequence ID" value="CAF4292634.1"/>
    <property type="molecule type" value="Genomic_DNA"/>
</dbReference>
<dbReference type="AlphaFoldDB" id="A0A821F031"/>
<name>A0A821F031_9BILA</name>
<proteinExistence type="predicted"/>
<protein>
    <submittedName>
        <fullName evidence="4">Uncharacterized protein</fullName>
    </submittedName>
</protein>
<dbReference type="Proteomes" id="UP000663873">
    <property type="component" value="Unassembled WGS sequence"/>
</dbReference>